<dbReference type="Pfam" id="PF00093">
    <property type="entry name" value="VWC"/>
    <property type="match status" value="2"/>
</dbReference>
<gene>
    <name evidence="12" type="primary">LOC112056694</name>
</gene>
<reference evidence="12" key="1">
    <citation type="submission" date="2025-08" db="UniProtKB">
        <authorList>
            <consortium name="RefSeq"/>
        </authorList>
    </citation>
    <scope>IDENTIFICATION</scope>
</reference>
<evidence type="ECO:0000256" key="7">
    <source>
        <dbReference type="PROSITE-ProRule" id="PRU00230"/>
    </source>
</evidence>
<dbReference type="GeneID" id="112056694"/>
<evidence type="ECO:0000256" key="6">
    <source>
        <dbReference type="ARBA" id="ARBA00023180"/>
    </source>
</evidence>
<evidence type="ECO:0000256" key="2">
    <source>
        <dbReference type="ARBA" id="ARBA00007156"/>
    </source>
</evidence>
<keyword evidence="11" id="KW-1185">Reference proteome</keyword>
<keyword evidence="8" id="KW-0812">Transmembrane</keyword>
<organism evidence="11 12">
    <name type="scientific">Bicyclus anynana</name>
    <name type="common">Squinting bush brown butterfly</name>
    <dbReference type="NCBI Taxonomy" id="110368"/>
    <lineage>
        <taxon>Eukaryota</taxon>
        <taxon>Metazoa</taxon>
        <taxon>Ecdysozoa</taxon>
        <taxon>Arthropoda</taxon>
        <taxon>Hexapoda</taxon>
        <taxon>Insecta</taxon>
        <taxon>Pterygota</taxon>
        <taxon>Neoptera</taxon>
        <taxon>Endopterygota</taxon>
        <taxon>Lepidoptera</taxon>
        <taxon>Glossata</taxon>
        <taxon>Ditrysia</taxon>
        <taxon>Papilionoidea</taxon>
        <taxon>Nymphalidae</taxon>
        <taxon>Satyrinae</taxon>
        <taxon>Satyrini</taxon>
        <taxon>Mycalesina</taxon>
        <taxon>Bicyclus</taxon>
    </lineage>
</organism>
<comment type="subcellular location">
    <subcellularLocation>
        <location evidence="1">Secreted</location>
    </subcellularLocation>
</comment>
<dbReference type="InterPro" id="IPR001007">
    <property type="entry name" value="VWF_dom"/>
</dbReference>
<evidence type="ECO:0000259" key="10">
    <source>
        <dbReference type="PROSITE" id="PS50933"/>
    </source>
</evidence>
<protein>
    <submittedName>
        <fullName evidence="12">Dorsal-ventral patterning protein Sog isoform X1</fullName>
    </submittedName>
</protein>
<evidence type="ECO:0000256" key="1">
    <source>
        <dbReference type="ARBA" id="ARBA00004613"/>
    </source>
</evidence>
<keyword evidence="6" id="KW-0325">Glycoprotein</keyword>
<dbReference type="PANTHER" id="PTHR46526">
    <property type="entry name" value="CHORDIN"/>
    <property type="match status" value="1"/>
</dbReference>
<dbReference type="SUPFAM" id="SSF57603">
    <property type="entry name" value="FnI-like domain"/>
    <property type="match status" value="3"/>
</dbReference>
<keyword evidence="8" id="KW-0472">Membrane</keyword>
<proteinExistence type="inferred from homology"/>
<dbReference type="PROSITE" id="PS50933">
    <property type="entry name" value="CHRD"/>
    <property type="match status" value="2"/>
</dbReference>
<feature type="domain" description="CHRD" evidence="10">
    <location>
        <begin position="404"/>
        <end position="546"/>
    </location>
</feature>
<evidence type="ECO:0000256" key="8">
    <source>
        <dbReference type="SAM" id="Phobius"/>
    </source>
</evidence>
<dbReference type="Proteomes" id="UP001652582">
    <property type="component" value="Chromosome 14"/>
</dbReference>
<evidence type="ECO:0000256" key="3">
    <source>
        <dbReference type="ARBA" id="ARBA00022473"/>
    </source>
</evidence>
<dbReference type="PIRSF" id="PIRSF002496">
    <property type="entry name" value="Chordin"/>
    <property type="match status" value="1"/>
</dbReference>
<feature type="domain" description="CHRD" evidence="10">
    <location>
        <begin position="264"/>
        <end position="402"/>
    </location>
</feature>
<dbReference type="PANTHER" id="PTHR46526:SF1">
    <property type="entry name" value="CHORDIN"/>
    <property type="match status" value="1"/>
</dbReference>
<dbReference type="RefSeq" id="XP_052741250.1">
    <property type="nucleotide sequence ID" value="XM_052885290.1"/>
</dbReference>
<evidence type="ECO:0000256" key="5">
    <source>
        <dbReference type="ARBA" id="ARBA00022737"/>
    </source>
</evidence>
<evidence type="ECO:0000259" key="9">
    <source>
        <dbReference type="PROSITE" id="PS50184"/>
    </source>
</evidence>
<evidence type="ECO:0000313" key="12">
    <source>
        <dbReference type="RefSeq" id="XP_052741250.1"/>
    </source>
</evidence>
<keyword evidence="8" id="KW-1133">Transmembrane helix</keyword>
<evidence type="ECO:0000256" key="4">
    <source>
        <dbReference type="ARBA" id="ARBA00022525"/>
    </source>
</evidence>
<feature type="domain" description="VWFC" evidence="9">
    <location>
        <begin position="163"/>
        <end position="238"/>
    </location>
</feature>
<keyword evidence="4" id="KW-0964">Secreted</keyword>
<dbReference type="InterPro" id="IPR016353">
    <property type="entry name" value="Chordin"/>
</dbReference>
<keyword evidence="5" id="KW-0677">Repeat</keyword>
<evidence type="ECO:0000313" key="11">
    <source>
        <dbReference type="Proteomes" id="UP001652582"/>
    </source>
</evidence>
<dbReference type="InterPro" id="IPR010895">
    <property type="entry name" value="CHRD"/>
</dbReference>
<accession>A0ABM3LQD6</accession>
<keyword evidence="3 7" id="KW-0217">Developmental protein</keyword>
<feature type="transmembrane region" description="Helical" evidence="8">
    <location>
        <begin position="108"/>
        <end position="136"/>
    </location>
</feature>
<dbReference type="InterPro" id="IPR052278">
    <property type="entry name" value="Chordin-like_regulators"/>
</dbReference>
<dbReference type="SMART" id="SM00214">
    <property type="entry name" value="VWC"/>
    <property type="match status" value="4"/>
</dbReference>
<dbReference type="Gene3D" id="6.20.200.20">
    <property type="match status" value="1"/>
</dbReference>
<feature type="domain" description="VWFC" evidence="9">
    <location>
        <begin position="807"/>
        <end position="866"/>
    </location>
</feature>
<name>A0ABM3LQD6_BICAN</name>
<sequence>MDRVCGHAPPVARAAEWRAQGAGRAASERCNFPRPYRDGPRFPRGASAPSPARAGKSLLARLSLARPSCGVDACATLSPSRASVRIRERYSKFENSELVVRSWPSRGLFVAGIGGIPVVGAGSAMLPALVMLVLLAPAGPVSARRHAPDLREDEPARRTTRPAECQFGKQAKELGSTWFADLGPPFGVMYCIKCECISVQKKRRVVAKVHCRNIKNECPEPSCDTPTLLPGRCCKTCPGDIDSPDIVQEDSPVVITTNDDEELSMRHFGALLTGRSPLCIRRDDMTGVPVASGVATARFTFRRRHLFWSVLLGPSMVVQPRALAFLDRGGRMLLEHPLKRAPGIHATYEEKTDKLCGVWRRVPREYKRLLREGSLYVALIWGDERNNSMDSALSGRINRYPALSTEMFTSLLEPEHAPAVTSRGPCNDYRMPGQEEGWWGGTAVVTGATGAAPSLHLAIIYNGVFMPASRDQSVRVLLTLPERNQTIIDEIKNINKPSYELNVLEVTTPVSAAELRSLSRGRLQLSLEAIGTVERRISGSVRQRAACEVFHAPLMAERPPATLAPEGLALLYIDKDGSLVYDIQIENLSITDPKITLVEEQGKRHSQVEILDTRMGVLARPSARIFPPLYEDQLAVHIGSDTGPPMLRGRLLSRSLPDAASAGPALLRRTDARMPPSINPVAGLAWLAVDSLCGINYEVIVNGYSGAWSAWLESHPSGSSGPRVLAGLEGSVLEPSPAELAALNAGSAYLKVRASDNDTEFLRTRLHQISVPASCLPSGSYSNDIGSNNVPTHMNSPPPDNSLSNSASCYYGGKSYEDGTQWMSTESCQMCGCAHGMLRCDPVRCPPVSCAVPTIQPPGQCCPICTNSTTAVWDESHGCHLAGQYHAPGSSWHPYLVPGGYDTCAICTCEFPTRQVRCPRVRCPPLRCAEKDAYRPDKKACCRVCPEVTKVKTKKTEEETPKDQGAPRTAEEILAEGGCKFPDGPLPNGKEVHPSIHSHGEQRCVTCRCKDGEVTCIRKRCGRAACARRRRGDGCCACTRHRRQRAPRLDAPS</sequence>
<dbReference type="PROSITE" id="PS50184">
    <property type="entry name" value="VWFC_2"/>
    <property type="match status" value="3"/>
</dbReference>
<feature type="domain" description="VWFC" evidence="9">
    <location>
        <begin position="877"/>
        <end position="946"/>
    </location>
</feature>
<comment type="similarity">
    <text evidence="2">Belongs to the chordin family.</text>
</comment>